<proteinExistence type="inferred from homology"/>
<feature type="transmembrane region" description="Helical" evidence="18">
    <location>
        <begin position="272"/>
        <end position="295"/>
    </location>
</feature>
<accession>A0A4P6EVT9</accession>
<dbReference type="AlphaFoldDB" id="A0A4P6EVT9"/>
<evidence type="ECO:0000256" key="15">
    <source>
        <dbReference type="ARBA" id="ARBA00074306"/>
    </source>
</evidence>
<dbReference type="GO" id="GO:0005524">
    <property type="term" value="F:ATP binding"/>
    <property type="evidence" value="ECO:0007669"/>
    <property type="project" value="UniProtKB-KW"/>
</dbReference>
<dbReference type="GO" id="GO:0000155">
    <property type="term" value="F:phosphorelay sensor kinase activity"/>
    <property type="evidence" value="ECO:0007669"/>
    <property type="project" value="InterPro"/>
</dbReference>
<evidence type="ECO:0000259" key="24">
    <source>
        <dbReference type="PROSITE" id="PS50894"/>
    </source>
</evidence>
<name>A0A4P6EVT9_9BACL</name>
<evidence type="ECO:0000256" key="10">
    <source>
        <dbReference type="ARBA" id="ARBA00022777"/>
    </source>
</evidence>
<dbReference type="KEGG" id="pprt:ET464_12905"/>
<dbReference type="SMART" id="SM00304">
    <property type="entry name" value="HAMP"/>
    <property type="match status" value="1"/>
</dbReference>
<dbReference type="Pfam" id="PF13426">
    <property type="entry name" value="PAS_9"/>
    <property type="match status" value="2"/>
</dbReference>
<evidence type="ECO:0000313" key="25">
    <source>
        <dbReference type="EMBL" id="QAY67162.1"/>
    </source>
</evidence>
<dbReference type="FunFam" id="3.30.565.10:FF:000010">
    <property type="entry name" value="Sensor histidine kinase RcsC"/>
    <property type="match status" value="1"/>
</dbReference>
<evidence type="ECO:0000256" key="16">
    <source>
        <dbReference type="PROSITE-ProRule" id="PRU00110"/>
    </source>
</evidence>
<keyword evidence="5" id="KW-1003">Cell membrane</keyword>
<dbReference type="InterPro" id="IPR033479">
    <property type="entry name" value="dCache_1"/>
</dbReference>
<dbReference type="Gene3D" id="3.30.450.20">
    <property type="entry name" value="PAS domain"/>
    <property type="match status" value="4"/>
</dbReference>
<keyword evidence="26" id="KW-1185">Reference proteome</keyword>
<evidence type="ECO:0000259" key="19">
    <source>
        <dbReference type="PROSITE" id="PS50109"/>
    </source>
</evidence>
<evidence type="ECO:0000313" key="26">
    <source>
        <dbReference type="Proteomes" id="UP000293568"/>
    </source>
</evidence>
<protein>
    <recommendedName>
        <fullName evidence="15">Circadian input-output histidine kinase CikA</fullName>
        <ecNumber evidence="4">2.7.13.3</ecNumber>
    </recommendedName>
</protein>
<dbReference type="SUPFAM" id="SSF55874">
    <property type="entry name" value="ATPase domain of HSP90 chaperone/DNA topoisomerase II/histidine kinase"/>
    <property type="match status" value="1"/>
</dbReference>
<dbReference type="Pfam" id="PF00512">
    <property type="entry name" value="HisKA"/>
    <property type="match status" value="1"/>
</dbReference>
<dbReference type="CDD" id="cd00130">
    <property type="entry name" value="PAS"/>
    <property type="match status" value="1"/>
</dbReference>
<dbReference type="GO" id="GO:0005886">
    <property type="term" value="C:plasma membrane"/>
    <property type="evidence" value="ECO:0007669"/>
    <property type="project" value="UniProtKB-SubCell"/>
</dbReference>
<dbReference type="InterPro" id="IPR000700">
    <property type="entry name" value="PAS-assoc_C"/>
</dbReference>
<evidence type="ECO:0000256" key="8">
    <source>
        <dbReference type="ARBA" id="ARBA00022692"/>
    </source>
</evidence>
<dbReference type="Gene3D" id="1.20.120.160">
    <property type="entry name" value="HPT domain"/>
    <property type="match status" value="1"/>
</dbReference>
<dbReference type="CDD" id="cd00156">
    <property type="entry name" value="REC"/>
    <property type="match status" value="1"/>
</dbReference>
<dbReference type="Pfam" id="PF02518">
    <property type="entry name" value="HATPase_c"/>
    <property type="match status" value="1"/>
</dbReference>
<dbReference type="NCBIfam" id="TIGR00229">
    <property type="entry name" value="sensory_box"/>
    <property type="match status" value="2"/>
</dbReference>
<evidence type="ECO:0000256" key="17">
    <source>
        <dbReference type="PROSITE-ProRule" id="PRU00169"/>
    </source>
</evidence>
<dbReference type="SUPFAM" id="SSF55785">
    <property type="entry name" value="PYP-like sensor domain (PAS domain)"/>
    <property type="match status" value="2"/>
</dbReference>
<dbReference type="SMART" id="SM00091">
    <property type="entry name" value="PAS"/>
    <property type="match status" value="2"/>
</dbReference>
<comment type="similarity">
    <text evidence="3">In the N-terminal section; belongs to the phytochrome family.</text>
</comment>
<dbReference type="Gene3D" id="1.10.287.130">
    <property type="match status" value="1"/>
</dbReference>
<keyword evidence="10" id="KW-0418">Kinase</keyword>
<dbReference type="InterPro" id="IPR003661">
    <property type="entry name" value="HisK_dim/P_dom"/>
</dbReference>
<reference evidence="25 26" key="1">
    <citation type="submission" date="2019-01" db="EMBL/GenBank/DDBJ databases">
        <title>Genome sequencing of strain FW100M-2.</title>
        <authorList>
            <person name="Heo J."/>
            <person name="Kim S.-J."/>
            <person name="Kim J.-S."/>
            <person name="Hong S.-B."/>
            <person name="Kwon S.-W."/>
        </authorList>
    </citation>
    <scope>NUCLEOTIDE SEQUENCE [LARGE SCALE GENOMIC DNA]</scope>
    <source>
        <strain evidence="25 26">FW100M-2</strain>
    </source>
</reference>
<dbReference type="Pfam" id="PF01627">
    <property type="entry name" value="Hpt"/>
    <property type="match status" value="1"/>
</dbReference>
<gene>
    <name evidence="25" type="ORF">ET464_12905</name>
</gene>
<dbReference type="CDD" id="cd17546">
    <property type="entry name" value="REC_hyHK_CKI1_RcsC-like"/>
    <property type="match status" value="1"/>
</dbReference>
<dbReference type="InterPro" id="IPR011006">
    <property type="entry name" value="CheY-like_superfamily"/>
</dbReference>
<keyword evidence="12 18" id="KW-1133">Transmembrane helix</keyword>
<feature type="domain" description="Response regulatory" evidence="20">
    <location>
        <begin position="1010"/>
        <end position="1126"/>
    </location>
</feature>
<evidence type="ECO:0000256" key="9">
    <source>
        <dbReference type="ARBA" id="ARBA00022741"/>
    </source>
</evidence>
<keyword evidence="11" id="KW-0067">ATP-binding</keyword>
<feature type="domain" description="HPt" evidence="24">
    <location>
        <begin position="1179"/>
        <end position="1271"/>
    </location>
</feature>
<evidence type="ECO:0000256" key="1">
    <source>
        <dbReference type="ARBA" id="ARBA00000085"/>
    </source>
</evidence>
<dbReference type="Pfam" id="PF00072">
    <property type="entry name" value="Response_reg"/>
    <property type="match status" value="2"/>
</dbReference>
<dbReference type="Pfam" id="PF00672">
    <property type="entry name" value="HAMP"/>
    <property type="match status" value="1"/>
</dbReference>
<dbReference type="InterPro" id="IPR036641">
    <property type="entry name" value="HPT_dom_sf"/>
</dbReference>
<keyword evidence="7" id="KW-0808">Transferase</keyword>
<evidence type="ECO:0000256" key="5">
    <source>
        <dbReference type="ARBA" id="ARBA00022475"/>
    </source>
</evidence>
<keyword evidence="13" id="KW-0902">Two-component regulatory system</keyword>
<evidence type="ECO:0000256" key="2">
    <source>
        <dbReference type="ARBA" id="ARBA00004651"/>
    </source>
</evidence>
<feature type="modified residue" description="Phosphohistidine" evidence="16">
    <location>
        <position position="1218"/>
    </location>
</feature>
<evidence type="ECO:0000256" key="11">
    <source>
        <dbReference type="ARBA" id="ARBA00022840"/>
    </source>
</evidence>
<evidence type="ECO:0000256" key="13">
    <source>
        <dbReference type="ARBA" id="ARBA00023012"/>
    </source>
</evidence>
<dbReference type="PRINTS" id="PR00344">
    <property type="entry name" value="BCTRLSENSOR"/>
</dbReference>
<dbReference type="CDD" id="cd06225">
    <property type="entry name" value="HAMP"/>
    <property type="match status" value="1"/>
</dbReference>
<dbReference type="PROSITE" id="PS50113">
    <property type="entry name" value="PAC"/>
    <property type="match status" value="1"/>
</dbReference>
<dbReference type="SMART" id="SM00086">
    <property type="entry name" value="PAC"/>
    <property type="match status" value="2"/>
</dbReference>
<evidence type="ECO:0000256" key="12">
    <source>
        <dbReference type="ARBA" id="ARBA00022989"/>
    </source>
</evidence>
<dbReference type="EC" id="2.7.13.3" evidence="4"/>
<comment type="catalytic activity">
    <reaction evidence="1">
        <text>ATP + protein L-histidine = ADP + protein N-phospho-L-histidine.</text>
        <dbReference type="EC" id="2.7.13.3"/>
    </reaction>
</comment>
<dbReference type="InterPro" id="IPR035965">
    <property type="entry name" value="PAS-like_dom_sf"/>
</dbReference>
<dbReference type="CDD" id="cd18773">
    <property type="entry name" value="PDC1_HK_sensor"/>
    <property type="match status" value="1"/>
</dbReference>
<feature type="domain" description="HAMP" evidence="23">
    <location>
        <begin position="296"/>
        <end position="349"/>
    </location>
</feature>
<dbReference type="InterPro" id="IPR003660">
    <property type="entry name" value="HAMP_dom"/>
</dbReference>
<dbReference type="Proteomes" id="UP000293568">
    <property type="component" value="Chromosome"/>
</dbReference>
<dbReference type="Gene3D" id="6.10.340.10">
    <property type="match status" value="1"/>
</dbReference>
<dbReference type="RefSeq" id="WP_129441494.1">
    <property type="nucleotide sequence ID" value="NZ_CP035492.1"/>
</dbReference>
<dbReference type="SUPFAM" id="SSF47384">
    <property type="entry name" value="Homodimeric domain of signal transducing histidine kinase"/>
    <property type="match status" value="1"/>
</dbReference>
<evidence type="ECO:0000259" key="20">
    <source>
        <dbReference type="PROSITE" id="PS50110"/>
    </source>
</evidence>
<dbReference type="PROSITE" id="PS50894">
    <property type="entry name" value="HPT"/>
    <property type="match status" value="1"/>
</dbReference>
<dbReference type="InterPro" id="IPR036097">
    <property type="entry name" value="HisK_dim/P_sf"/>
</dbReference>
<dbReference type="SUPFAM" id="SSF158472">
    <property type="entry name" value="HAMP domain-like"/>
    <property type="match status" value="1"/>
</dbReference>
<sequence>MMKQSLRTKGLLLVLFSLIPLLIAGAVCYVSVSKTMEQSIMEQTSSKQNNNAGNLSAWLSTRRAEIIMLSNTTVITSGTDADKLSYLNKERVRLGFVYHSLGYIGLNGTMIQTDGMPGNIRNDSYVLQAFQGATVLTDPIRPGYSQEKQVLILVPVYGSNKEVQGVVYASILMSELEPYLNYSLDGSDVNDNRVYNAKGEIVYEAEKDGTRLLDQKIWNRLDANKLKNGSGMEKLKIGGRKHVLFYSKVDNTSWYLAVDVPLSRLLEKLYSVLYIIIISISLAEACIILLFSIYFNRIINRLKSILSVTEHAAAGRFEADRLPEATGDEIGQLARSVNGMNEHLREMFERLDAIINQNQYAFIILNEQLRIAGLNTKAEELLGYRLSELENGATPLIFLDDAEVRDMAARLSEELGKEVKPGLEVLIELQRHSYQREWTYIAKDGTRTPVLESSNSLHDRNGKLTGMVLIAFNNTERKQVEMTRNRLLEIVESAKDLIASADTRGNLIYINGAGRKLLNIGEDEHKDIRPFFKRHAYAKLMKGAFHAFSHGYWEGDMELLAFDGGVIHVSAVVVAHHDKLTGELYYSCIARDIAEQITVQEELMRAKLEAEEANQAKSRFLALMSHEIRTPLNGIIGLSQLVRKTGLSETQKEYMDKISSSSDTLLRLVNDILDFSKIEAGKVDMERFAFQPEELLRKLTDQLSVFMGGKENFEFIVMTPSDLPNTMIGDPLRLEQILLNLSMNAIKFTNRGRVVLKLDVKELTGDSAVIRFQIKDTGIGMTADQLSRLFKPFTQADSSTTRKYGGTGLGLFIATHFIEIMGGKLKAESVHGIGSRFWFTLTFPVAPSSLQKPYQVVGADKERPAWIVENDPEMAALLCRWLESFGLAALVFYSWKEVRARLQRVGVGALPGLMLLDMEMEDMYGMETWMDLQRQAREQGVHTAVMTTTYGRDELLQLPEAARPSTVLAKPITRLALLNALNGMFERTSEENPSPSRPLIEPPPAYPHIRVLLVEDNKINQLVSVEGLKAYGFMVGLAENGREALEKLEQEEWHIVLMDIHMPEMDGEEAVRRIRENPKYERLPVIALTANGLKADHDRYIRLGMNDVITKPVDARQLYETVVRWLGKPEQVAAAREIVAAADRPGLPVKRGNPRSPKPKLPAISGLDMPSLLARVGGKEQIVRHMLRRFVQDYELFAQEVRSNLAAGNMSEAKKQVHTLKGASGNLSALQVMDAATEIDNILRRQTVAVQDWLPAMERLERHLAALLQAIQAQSI</sequence>
<dbReference type="InterPro" id="IPR036890">
    <property type="entry name" value="HATPase_C_sf"/>
</dbReference>
<keyword evidence="14 18" id="KW-0472">Membrane</keyword>
<feature type="domain" description="Histidine kinase" evidence="19">
    <location>
        <begin position="623"/>
        <end position="845"/>
    </location>
</feature>
<feature type="modified residue" description="4-aspartylphosphate" evidence="17">
    <location>
        <position position="917"/>
    </location>
</feature>
<dbReference type="OrthoDB" id="9809348at2"/>
<dbReference type="PANTHER" id="PTHR45339">
    <property type="entry name" value="HYBRID SIGNAL TRANSDUCTION HISTIDINE KINASE J"/>
    <property type="match status" value="1"/>
</dbReference>
<dbReference type="SMART" id="SM00388">
    <property type="entry name" value="HisKA"/>
    <property type="match status" value="1"/>
</dbReference>
<dbReference type="InterPro" id="IPR008207">
    <property type="entry name" value="Sig_transdc_His_kin_Hpt_dom"/>
</dbReference>
<dbReference type="InterPro" id="IPR000014">
    <property type="entry name" value="PAS"/>
</dbReference>
<dbReference type="CDD" id="cd00082">
    <property type="entry name" value="HisKA"/>
    <property type="match status" value="1"/>
</dbReference>
<dbReference type="InterPro" id="IPR001610">
    <property type="entry name" value="PAC"/>
</dbReference>
<keyword evidence="6 17" id="KW-0597">Phosphoprotein</keyword>
<feature type="domain" description="PAS" evidence="21">
    <location>
        <begin position="483"/>
        <end position="524"/>
    </location>
</feature>
<dbReference type="CDD" id="cd16922">
    <property type="entry name" value="HATPase_EvgS-ArcB-TorS-like"/>
    <property type="match status" value="1"/>
</dbReference>
<keyword evidence="9" id="KW-0547">Nucleotide-binding</keyword>
<organism evidence="25 26">
    <name type="scientific">Paenibacillus protaetiae</name>
    <dbReference type="NCBI Taxonomy" id="2509456"/>
    <lineage>
        <taxon>Bacteria</taxon>
        <taxon>Bacillati</taxon>
        <taxon>Bacillota</taxon>
        <taxon>Bacilli</taxon>
        <taxon>Bacillales</taxon>
        <taxon>Paenibacillaceae</taxon>
        <taxon>Paenibacillus</taxon>
    </lineage>
</organism>
<keyword evidence="8 18" id="KW-0812">Transmembrane</keyword>
<dbReference type="PROSITE" id="PS50110">
    <property type="entry name" value="RESPONSE_REGULATORY"/>
    <property type="match status" value="2"/>
</dbReference>
<evidence type="ECO:0000256" key="6">
    <source>
        <dbReference type="ARBA" id="ARBA00022553"/>
    </source>
</evidence>
<dbReference type="InterPro" id="IPR004358">
    <property type="entry name" value="Sig_transdc_His_kin-like_C"/>
</dbReference>
<dbReference type="PROSITE" id="PS50109">
    <property type="entry name" value="HIS_KIN"/>
    <property type="match status" value="1"/>
</dbReference>
<dbReference type="EMBL" id="CP035492">
    <property type="protein sequence ID" value="QAY67162.1"/>
    <property type="molecule type" value="Genomic_DNA"/>
</dbReference>
<dbReference type="SUPFAM" id="SSF47226">
    <property type="entry name" value="Histidine-containing phosphotransfer domain, HPT domain"/>
    <property type="match status" value="1"/>
</dbReference>
<evidence type="ECO:0000256" key="4">
    <source>
        <dbReference type="ARBA" id="ARBA00012438"/>
    </source>
</evidence>
<evidence type="ECO:0000256" key="18">
    <source>
        <dbReference type="SAM" id="Phobius"/>
    </source>
</evidence>
<dbReference type="SUPFAM" id="SSF52172">
    <property type="entry name" value="CheY-like"/>
    <property type="match status" value="2"/>
</dbReference>
<feature type="domain" description="PAC" evidence="22">
    <location>
        <begin position="434"/>
        <end position="486"/>
    </location>
</feature>
<evidence type="ECO:0000256" key="7">
    <source>
        <dbReference type="ARBA" id="ARBA00022679"/>
    </source>
</evidence>
<dbReference type="PANTHER" id="PTHR45339:SF1">
    <property type="entry name" value="HYBRID SIGNAL TRANSDUCTION HISTIDINE KINASE J"/>
    <property type="match status" value="1"/>
</dbReference>
<evidence type="ECO:0000259" key="21">
    <source>
        <dbReference type="PROSITE" id="PS50112"/>
    </source>
</evidence>
<dbReference type="SMART" id="SM00387">
    <property type="entry name" value="HATPase_c"/>
    <property type="match status" value="1"/>
</dbReference>
<evidence type="ECO:0000256" key="14">
    <source>
        <dbReference type="ARBA" id="ARBA00023136"/>
    </source>
</evidence>
<dbReference type="PROSITE" id="PS50112">
    <property type="entry name" value="PAS"/>
    <property type="match status" value="1"/>
</dbReference>
<evidence type="ECO:0000259" key="22">
    <source>
        <dbReference type="PROSITE" id="PS50113"/>
    </source>
</evidence>
<dbReference type="Pfam" id="PF02743">
    <property type="entry name" value="dCache_1"/>
    <property type="match status" value="1"/>
</dbReference>
<feature type="modified residue" description="4-aspartylphosphate" evidence="17">
    <location>
        <position position="1059"/>
    </location>
</feature>
<dbReference type="InterPro" id="IPR005467">
    <property type="entry name" value="His_kinase_dom"/>
</dbReference>
<dbReference type="InterPro" id="IPR001789">
    <property type="entry name" value="Sig_transdc_resp-reg_receiver"/>
</dbReference>
<dbReference type="PROSITE" id="PS50885">
    <property type="entry name" value="HAMP"/>
    <property type="match status" value="1"/>
</dbReference>
<dbReference type="Gene3D" id="3.30.565.10">
    <property type="entry name" value="Histidine kinase-like ATPase, C-terminal domain"/>
    <property type="match status" value="1"/>
</dbReference>
<dbReference type="FunFam" id="1.10.287.130:FF:000004">
    <property type="entry name" value="Ethylene receptor 1"/>
    <property type="match status" value="1"/>
</dbReference>
<evidence type="ECO:0000256" key="3">
    <source>
        <dbReference type="ARBA" id="ARBA00006402"/>
    </source>
</evidence>
<evidence type="ECO:0000259" key="23">
    <source>
        <dbReference type="PROSITE" id="PS50885"/>
    </source>
</evidence>
<feature type="domain" description="Response regulatory" evidence="20">
    <location>
        <begin position="864"/>
        <end position="985"/>
    </location>
</feature>
<dbReference type="InterPro" id="IPR003594">
    <property type="entry name" value="HATPase_dom"/>
</dbReference>
<dbReference type="SMART" id="SM00448">
    <property type="entry name" value="REC"/>
    <property type="match status" value="2"/>
</dbReference>
<dbReference type="Gene3D" id="3.40.50.2300">
    <property type="match status" value="2"/>
</dbReference>
<comment type="subcellular location">
    <subcellularLocation>
        <location evidence="2">Cell membrane</location>
        <topology evidence="2">Multi-pass membrane protein</topology>
    </subcellularLocation>
</comment>